<feature type="repeat" description="WD" evidence="2">
    <location>
        <begin position="224"/>
        <end position="265"/>
    </location>
</feature>
<evidence type="ECO:0000256" key="3">
    <source>
        <dbReference type="RuleBase" id="RU369034"/>
    </source>
</evidence>
<keyword evidence="2" id="KW-0853">WD repeat</keyword>
<dbReference type="EMBL" id="OZ022405">
    <property type="protein sequence ID" value="CAK9435608.1"/>
    <property type="molecule type" value="Genomic_DNA"/>
</dbReference>
<dbReference type="PROSITE" id="PS50082">
    <property type="entry name" value="WD_REPEATS_2"/>
    <property type="match status" value="4"/>
</dbReference>
<feature type="region of interest" description="Disordered" evidence="4">
    <location>
        <begin position="1"/>
        <end position="47"/>
    </location>
</feature>
<proteinExistence type="predicted"/>
<accession>A0ABP0ZG27</accession>
<dbReference type="SMART" id="SM00320">
    <property type="entry name" value="WD40"/>
    <property type="match status" value="7"/>
</dbReference>
<evidence type="ECO:0000313" key="5">
    <source>
        <dbReference type="EMBL" id="CAK9435608.1"/>
    </source>
</evidence>
<comment type="subcellular location">
    <subcellularLocation>
        <location evidence="3">Nucleus</location>
    </subcellularLocation>
</comment>
<evidence type="ECO:0000256" key="1">
    <source>
        <dbReference type="ARBA" id="ARBA00026154"/>
    </source>
</evidence>
<dbReference type="InterPro" id="IPR015943">
    <property type="entry name" value="WD40/YVTN_repeat-like_dom_sf"/>
</dbReference>
<feature type="repeat" description="WD" evidence="2">
    <location>
        <begin position="419"/>
        <end position="451"/>
    </location>
</feature>
<dbReference type="Gene3D" id="2.130.10.10">
    <property type="entry name" value="YVTN repeat-like/Quinoprotein amine dehydrogenase"/>
    <property type="match status" value="2"/>
</dbReference>
<evidence type="ECO:0000313" key="6">
    <source>
        <dbReference type="Proteomes" id="UP001497383"/>
    </source>
</evidence>
<evidence type="ECO:0000256" key="2">
    <source>
        <dbReference type="PROSITE-ProRule" id="PRU00221"/>
    </source>
</evidence>
<keyword evidence="3" id="KW-0539">Nucleus</keyword>
<organism evidence="5 6">
    <name type="scientific">Lodderomyces beijingensis</name>
    <dbReference type="NCBI Taxonomy" id="1775926"/>
    <lineage>
        <taxon>Eukaryota</taxon>
        <taxon>Fungi</taxon>
        <taxon>Dikarya</taxon>
        <taxon>Ascomycota</taxon>
        <taxon>Saccharomycotina</taxon>
        <taxon>Pichiomycetes</taxon>
        <taxon>Debaryomycetaceae</taxon>
        <taxon>Candida/Lodderomyces clade</taxon>
        <taxon>Lodderomyces</taxon>
    </lineage>
</organism>
<dbReference type="PANTHER" id="PTHR22836">
    <property type="entry name" value="WD40 REPEAT PROTEIN"/>
    <property type="match status" value="1"/>
</dbReference>
<dbReference type="CDD" id="cd00200">
    <property type="entry name" value="WD40"/>
    <property type="match status" value="1"/>
</dbReference>
<dbReference type="InterPro" id="IPR001680">
    <property type="entry name" value="WD40_rpt"/>
</dbReference>
<keyword evidence="3" id="KW-0507">mRNA processing</keyword>
<sequence length="571" mass="63353">MYANNSSSHGIGRINKPPYNSHARAQVHHQDRSNALHNNSNNNNEQYQSSLDHQLASQEKKQAFRRITDHGNNMARWYLEKSIGKNTRHQQPIGVIRPESSYLIDLLPTMAYSSSFNRNRKNNRNNMAILDLETKFVHLSSSKVKHSINTVKWTPEGRRLLVAAHSGEFTLWNGMTFNFETIMQAHESPILTMQYSNNDEWLLSGDQNGTIKYWQPNFNNVNNIAAHSNGVRDIAFSPNDSKFLTCGDDSLVKIWNFNNGKEERSLSGHNWEVKSADWHRELGLIVSGSKDNLVKLWDPRVGECIATLHGFKHTVNTTRFQPCGTKRLLASVSRDRSCRVFDLTTMKDMLVIRDSDTDLSCLSWHPQHASLLTTAAFNGAINHYLLNSYIPNSNDSIPKRATSNITSQTQSIDAVQKIPFAHERAIHALEYHPMGHILCSAGSDKSARFWSRARPNDPMSWRDPVYTDEKNGAWYYAVNNNVNAVMEDPAQAKYAAAAAPDNANVAATTTVTTATAVSDVAGDTSNGAPDAASRSASAAPNLDASGSGAASGHERKPHLPGLSIPGLSSYS</sequence>
<evidence type="ECO:0000256" key="4">
    <source>
        <dbReference type="SAM" id="MobiDB-lite"/>
    </source>
</evidence>
<dbReference type="Proteomes" id="UP001497383">
    <property type="component" value="Chromosome 1"/>
</dbReference>
<dbReference type="RefSeq" id="XP_066827273.1">
    <property type="nucleotide sequence ID" value="XM_066973450.1"/>
</dbReference>
<comment type="function">
    <text evidence="3">Required for 3'-end cleavage and polyadenylation of pre-mRNAs.</text>
</comment>
<feature type="repeat" description="WD" evidence="2">
    <location>
        <begin position="183"/>
        <end position="215"/>
    </location>
</feature>
<reference evidence="5 6" key="1">
    <citation type="submission" date="2024-03" db="EMBL/GenBank/DDBJ databases">
        <authorList>
            <person name="Brejova B."/>
        </authorList>
    </citation>
    <scope>NUCLEOTIDE SEQUENCE [LARGE SCALE GENOMIC DNA]</scope>
    <source>
        <strain evidence="5 6">CBS 14171</strain>
    </source>
</reference>
<feature type="repeat" description="WD" evidence="2">
    <location>
        <begin position="266"/>
        <end position="307"/>
    </location>
</feature>
<dbReference type="InterPro" id="IPR045245">
    <property type="entry name" value="Pfs2-like"/>
</dbReference>
<dbReference type="SUPFAM" id="SSF50978">
    <property type="entry name" value="WD40 repeat-like"/>
    <property type="match status" value="1"/>
</dbReference>
<keyword evidence="6" id="KW-1185">Reference proteome</keyword>
<dbReference type="PROSITE" id="PS50294">
    <property type="entry name" value="WD_REPEATS_REGION"/>
    <property type="match status" value="4"/>
</dbReference>
<dbReference type="InterPro" id="IPR036322">
    <property type="entry name" value="WD40_repeat_dom_sf"/>
</dbReference>
<dbReference type="PANTHER" id="PTHR22836:SF0">
    <property type="entry name" value="PRE-MRNA 3' END PROCESSING PROTEIN WDR33"/>
    <property type="match status" value="1"/>
</dbReference>
<dbReference type="GeneID" id="92205531"/>
<gene>
    <name evidence="5" type="ORF">LODBEIA_P03350</name>
</gene>
<name>A0ABP0ZG27_9ASCO</name>
<feature type="region of interest" description="Disordered" evidence="4">
    <location>
        <begin position="520"/>
        <end position="571"/>
    </location>
</feature>
<protein>
    <recommendedName>
        <fullName evidence="1 3">Polyadenylation factor subunit 2</fullName>
    </recommendedName>
</protein>
<dbReference type="Pfam" id="PF00400">
    <property type="entry name" value="WD40"/>
    <property type="match status" value="5"/>
</dbReference>